<evidence type="ECO:0008006" key="2">
    <source>
        <dbReference type="Google" id="ProtNLM"/>
    </source>
</evidence>
<name>A0A0F9XL36_9ZZZZ</name>
<protein>
    <recommendedName>
        <fullName evidence="2">OmpH family outer membrane protein</fullName>
    </recommendedName>
</protein>
<dbReference type="EMBL" id="LAZR01000091">
    <property type="protein sequence ID" value="KKN92813.1"/>
    <property type="molecule type" value="Genomic_DNA"/>
</dbReference>
<proteinExistence type="predicted"/>
<evidence type="ECO:0000313" key="1">
    <source>
        <dbReference type="EMBL" id="KKN92813.1"/>
    </source>
</evidence>
<sequence length="205" mass="23497">MKNRAYLLSALMTIVVAFVGLSLMFSAPGAAQVRDRGGDSVAVCDLLDVFANYDRRADMTEEFKQRGDDIVQERETRIARLEAMRGELNALTIGSDDYDAMMEKIEREAVETQTWYQIKMGKAARDHHRVTTEMYEDILKIVQVVADERGYKIVLFRESRDTQTENVEQLMAQIQNRKVLYHTAGVDISQAVLARLNHEYKARSR</sequence>
<accession>A0A0F9XL36</accession>
<dbReference type="Pfam" id="PF03938">
    <property type="entry name" value="OmpH"/>
    <property type="match status" value="1"/>
</dbReference>
<dbReference type="InterPro" id="IPR005632">
    <property type="entry name" value="Chaperone_Skp"/>
</dbReference>
<dbReference type="SMART" id="SM00935">
    <property type="entry name" value="OmpH"/>
    <property type="match status" value="1"/>
</dbReference>
<dbReference type="Gene3D" id="3.30.910.20">
    <property type="entry name" value="Skp domain"/>
    <property type="match status" value="1"/>
</dbReference>
<dbReference type="AlphaFoldDB" id="A0A0F9XL36"/>
<dbReference type="SUPFAM" id="SSF111384">
    <property type="entry name" value="OmpH-like"/>
    <property type="match status" value="1"/>
</dbReference>
<dbReference type="GO" id="GO:0051082">
    <property type="term" value="F:unfolded protein binding"/>
    <property type="evidence" value="ECO:0007669"/>
    <property type="project" value="InterPro"/>
</dbReference>
<organism evidence="1">
    <name type="scientific">marine sediment metagenome</name>
    <dbReference type="NCBI Taxonomy" id="412755"/>
    <lineage>
        <taxon>unclassified sequences</taxon>
        <taxon>metagenomes</taxon>
        <taxon>ecological metagenomes</taxon>
    </lineage>
</organism>
<comment type="caution">
    <text evidence="1">The sequence shown here is derived from an EMBL/GenBank/DDBJ whole genome shotgun (WGS) entry which is preliminary data.</text>
</comment>
<gene>
    <name evidence="1" type="ORF">LCGC14_0203400</name>
</gene>
<dbReference type="InterPro" id="IPR024930">
    <property type="entry name" value="Skp_dom_sf"/>
</dbReference>
<reference evidence="1" key="1">
    <citation type="journal article" date="2015" name="Nature">
        <title>Complex archaea that bridge the gap between prokaryotes and eukaryotes.</title>
        <authorList>
            <person name="Spang A."/>
            <person name="Saw J.H."/>
            <person name="Jorgensen S.L."/>
            <person name="Zaremba-Niedzwiedzka K."/>
            <person name="Martijn J."/>
            <person name="Lind A.E."/>
            <person name="van Eijk R."/>
            <person name="Schleper C."/>
            <person name="Guy L."/>
            <person name="Ettema T.J."/>
        </authorList>
    </citation>
    <scope>NUCLEOTIDE SEQUENCE</scope>
</reference>